<feature type="domain" description="Phosphoribosyltransferase" evidence="1">
    <location>
        <begin position="12"/>
        <end position="184"/>
    </location>
</feature>
<name>A0A151ZAA3_TIELA</name>
<gene>
    <name evidence="2" type="ORF">DLAC_07692</name>
</gene>
<dbReference type="Gene3D" id="3.40.50.2020">
    <property type="match status" value="1"/>
</dbReference>
<protein>
    <recommendedName>
        <fullName evidence="1">Phosphoribosyltransferase domain-containing protein</fullName>
    </recommendedName>
</protein>
<sequence length="231" mass="25628">MFISNRLSKFLNREDAGQKLAQALNQFKGRSSDTIIVALPRGGVPVAYQVCKELSLPLDIVAPRKIGAPFNKEYAIGAIAENGDGYLNDEVIRAINIPSDYLESEMKKQRDESIRRQKIYRCDRPPTAFTNKIIILVDDGIATGSTIKAAIASIKVKNPKEIIVAVPVAPKDALKELKSSGDVSHIECLYTPKIFEAVGCFYQDFDQTEDDTVISLMSDKSFYPTIEKPQQ</sequence>
<dbReference type="CDD" id="cd06223">
    <property type="entry name" value="PRTases_typeI"/>
    <property type="match status" value="1"/>
</dbReference>
<dbReference type="OMA" id="PFYAVGQ"/>
<organism evidence="2 3">
    <name type="scientific">Tieghemostelium lacteum</name>
    <name type="common">Slime mold</name>
    <name type="synonym">Dictyostelium lacteum</name>
    <dbReference type="NCBI Taxonomy" id="361077"/>
    <lineage>
        <taxon>Eukaryota</taxon>
        <taxon>Amoebozoa</taxon>
        <taxon>Evosea</taxon>
        <taxon>Eumycetozoa</taxon>
        <taxon>Dictyostelia</taxon>
        <taxon>Dictyosteliales</taxon>
        <taxon>Raperosteliaceae</taxon>
        <taxon>Tieghemostelium</taxon>
    </lineage>
</organism>
<dbReference type="STRING" id="361077.A0A151ZAA3"/>
<proteinExistence type="predicted"/>
<dbReference type="Proteomes" id="UP000076078">
    <property type="component" value="Unassembled WGS sequence"/>
</dbReference>
<dbReference type="InterPro" id="IPR029057">
    <property type="entry name" value="PRTase-like"/>
</dbReference>
<reference evidence="2 3" key="1">
    <citation type="submission" date="2015-12" db="EMBL/GenBank/DDBJ databases">
        <title>Dictyostelia acquired genes for synthesis and detection of signals that induce cell-type specialization by lateral gene transfer from prokaryotes.</title>
        <authorList>
            <person name="Gloeckner G."/>
            <person name="Schaap P."/>
        </authorList>
    </citation>
    <scope>NUCLEOTIDE SEQUENCE [LARGE SCALE GENOMIC DNA]</scope>
    <source>
        <strain evidence="2 3">TK</strain>
    </source>
</reference>
<evidence type="ECO:0000313" key="3">
    <source>
        <dbReference type="Proteomes" id="UP000076078"/>
    </source>
</evidence>
<dbReference type="EMBL" id="LODT01000035">
    <property type="protein sequence ID" value="KYQ90824.1"/>
    <property type="molecule type" value="Genomic_DNA"/>
</dbReference>
<dbReference type="OrthoDB" id="5779169at2759"/>
<evidence type="ECO:0000259" key="1">
    <source>
        <dbReference type="Pfam" id="PF00156"/>
    </source>
</evidence>
<accession>A0A151ZAA3</accession>
<keyword evidence="3" id="KW-1185">Reference proteome</keyword>
<dbReference type="InterPro" id="IPR000836">
    <property type="entry name" value="PRTase_dom"/>
</dbReference>
<dbReference type="Gene3D" id="3.30.1310.20">
    <property type="entry name" value="PRTase-like"/>
    <property type="match status" value="1"/>
</dbReference>
<dbReference type="Pfam" id="PF00156">
    <property type="entry name" value="Pribosyltran"/>
    <property type="match status" value="1"/>
</dbReference>
<evidence type="ECO:0000313" key="2">
    <source>
        <dbReference type="EMBL" id="KYQ90824.1"/>
    </source>
</evidence>
<dbReference type="SUPFAM" id="SSF53271">
    <property type="entry name" value="PRTase-like"/>
    <property type="match status" value="1"/>
</dbReference>
<dbReference type="AlphaFoldDB" id="A0A151ZAA3"/>
<comment type="caution">
    <text evidence="2">The sequence shown here is derived from an EMBL/GenBank/DDBJ whole genome shotgun (WGS) entry which is preliminary data.</text>
</comment>
<dbReference type="InParanoid" id="A0A151ZAA3"/>